<name>A0A850Q4V6_9RHOB</name>
<dbReference type="SUPFAM" id="SSF48008">
    <property type="entry name" value="GntR ligand-binding domain-like"/>
    <property type="match status" value="1"/>
</dbReference>
<keyword evidence="2" id="KW-0238">DNA-binding</keyword>
<reference evidence="5 6" key="1">
    <citation type="submission" date="2020-04" db="EMBL/GenBank/DDBJ databases">
        <title>Donghicola sp., a member of the Rhodobacteraceae family isolated from mangrove forest in Thailand.</title>
        <authorList>
            <person name="Charoenyingcharoen P."/>
            <person name="Yukphan P."/>
        </authorList>
    </citation>
    <scope>NUCLEOTIDE SEQUENCE [LARGE SCALE GENOMIC DNA]</scope>
    <source>
        <strain evidence="5 6">B5-SW-15</strain>
    </source>
</reference>
<organism evidence="5 6">
    <name type="scientific">Donghicola mangrovi</name>
    <dbReference type="NCBI Taxonomy" id="2729614"/>
    <lineage>
        <taxon>Bacteria</taxon>
        <taxon>Pseudomonadati</taxon>
        <taxon>Pseudomonadota</taxon>
        <taxon>Alphaproteobacteria</taxon>
        <taxon>Rhodobacterales</taxon>
        <taxon>Roseobacteraceae</taxon>
        <taxon>Donghicola</taxon>
    </lineage>
</organism>
<dbReference type="SMART" id="SM00895">
    <property type="entry name" value="FCD"/>
    <property type="match status" value="1"/>
</dbReference>
<dbReference type="PANTHER" id="PTHR43537:SF45">
    <property type="entry name" value="GNTR FAMILY REGULATORY PROTEIN"/>
    <property type="match status" value="1"/>
</dbReference>
<evidence type="ECO:0000259" key="4">
    <source>
        <dbReference type="PROSITE" id="PS50949"/>
    </source>
</evidence>
<gene>
    <name evidence="5" type="ORF">HJ536_11520</name>
</gene>
<dbReference type="GO" id="GO:0003700">
    <property type="term" value="F:DNA-binding transcription factor activity"/>
    <property type="evidence" value="ECO:0007669"/>
    <property type="project" value="InterPro"/>
</dbReference>
<evidence type="ECO:0000256" key="2">
    <source>
        <dbReference type="ARBA" id="ARBA00023125"/>
    </source>
</evidence>
<dbReference type="RefSeq" id="WP_177157807.1">
    <property type="nucleotide sequence ID" value="NZ_JABCJE010000004.1"/>
</dbReference>
<dbReference type="PROSITE" id="PS50949">
    <property type="entry name" value="HTH_GNTR"/>
    <property type="match status" value="1"/>
</dbReference>
<dbReference type="Proteomes" id="UP000592216">
    <property type="component" value="Unassembled WGS sequence"/>
</dbReference>
<dbReference type="AlphaFoldDB" id="A0A850Q4V6"/>
<dbReference type="SMART" id="SM00345">
    <property type="entry name" value="HTH_GNTR"/>
    <property type="match status" value="1"/>
</dbReference>
<dbReference type="CDD" id="cd07377">
    <property type="entry name" value="WHTH_GntR"/>
    <property type="match status" value="1"/>
</dbReference>
<dbReference type="InterPro" id="IPR036390">
    <property type="entry name" value="WH_DNA-bd_sf"/>
</dbReference>
<dbReference type="Pfam" id="PF07729">
    <property type="entry name" value="FCD"/>
    <property type="match status" value="1"/>
</dbReference>
<proteinExistence type="predicted"/>
<dbReference type="Gene3D" id="1.10.10.10">
    <property type="entry name" value="Winged helix-like DNA-binding domain superfamily/Winged helix DNA-binding domain"/>
    <property type="match status" value="1"/>
</dbReference>
<keyword evidence="3" id="KW-0804">Transcription</keyword>
<evidence type="ECO:0000256" key="1">
    <source>
        <dbReference type="ARBA" id="ARBA00023015"/>
    </source>
</evidence>
<dbReference type="Gene3D" id="1.20.120.530">
    <property type="entry name" value="GntR ligand-binding domain-like"/>
    <property type="match status" value="1"/>
</dbReference>
<sequence length="222" mass="24795">METIKPQKSLVDQTYEILLNAICTGEFAPGTRLNQDELAARLNVSRQPVNSAISILRTNRLVVDTGRRGVVVAEPDISLFQSIYEFRSVIEPLAVQLACTRLPADAAPEAEEILIRGERAVATRDTKALLEADIDFHQMLYRWSGNPVIDTSMQLNWHHIRRSMVEVLKTPLAAVSSWAEHRNIARAVLSGDTTAATEAMRHHINHANEKITATLADRRDPK</sequence>
<dbReference type="InterPro" id="IPR008920">
    <property type="entry name" value="TF_FadR/GntR_C"/>
</dbReference>
<dbReference type="PANTHER" id="PTHR43537">
    <property type="entry name" value="TRANSCRIPTIONAL REGULATOR, GNTR FAMILY"/>
    <property type="match status" value="1"/>
</dbReference>
<accession>A0A850Q4V6</accession>
<dbReference type="GO" id="GO:0003677">
    <property type="term" value="F:DNA binding"/>
    <property type="evidence" value="ECO:0007669"/>
    <property type="project" value="UniProtKB-KW"/>
</dbReference>
<dbReference type="EMBL" id="JABCJE010000004">
    <property type="protein sequence ID" value="NVO23984.1"/>
    <property type="molecule type" value="Genomic_DNA"/>
</dbReference>
<evidence type="ECO:0000313" key="5">
    <source>
        <dbReference type="EMBL" id="NVO23984.1"/>
    </source>
</evidence>
<feature type="domain" description="HTH gntR-type" evidence="4">
    <location>
        <begin position="8"/>
        <end position="75"/>
    </location>
</feature>
<comment type="caution">
    <text evidence="5">The sequence shown here is derived from an EMBL/GenBank/DDBJ whole genome shotgun (WGS) entry which is preliminary data.</text>
</comment>
<dbReference type="InterPro" id="IPR036388">
    <property type="entry name" value="WH-like_DNA-bd_sf"/>
</dbReference>
<dbReference type="Pfam" id="PF00392">
    <property type="entry name" value="GntR"/>
    <property type="match status" value="1"/>
</dbReference>
<dbReference type="InterPro" id="IPR011711">
    <property type="entry name" value="GntR_C"/>
</dbReference>
<evidence type="ECO:0000313" key="6">
    <source>
        <dbReference type="Proteomes" id="UP000592216"/>
    </source>
</evidence>
<keyword evidence="1" id="KW-0805">Transcription regulation</keyword>
<dbReference type="SUPFAM" id="SSF46785">
    <property type="entry name" value="Winged helix' DNA-binding domain"/>
    <property type="match status" value="1"/>
</dbReference>
<evidence type="ECO:0000256" key="3">
    <source>
        <dbReference type="ARBA" id="ARBA00023163"/>
    </source>
</evidence>
<protein>
    <submittedName>
        <fullName evidence="5">GntR family transcriptional regulator</fullName>
    </submittedName>
</protein>
<dbReference type="InterPro" id="IPR000524">
    <property type="entry name" value="Tscrpt_reg_HTH_GntR"/>
</dbReference>